<evidence type="ECO:0000256" key="4">
    <source>
        <dbReference type="ARBA" id="ARBA00023163"/>
    </source>
</evidence>
<organism evidence="6 8">
    <name type="scientific">Medicago truncatula</name>
    <name type="common">Barrel medic</name>
    <name type="synonym">Medicago tribuloides</name>
    <dbReference type="NCBI Taxonomy" id="3880"/>
    <lineage>
        <taxon>Eukaryota</taxon>
        <taxon>Viridiplantae</taxon>
        <taxon>Streptophyta</taxon>
        <taxon>Embryophyta</taxon>
        <taxon>Tracheophyta</taxon>
        <taxon>Spermatophyta</taxon>
        <taxon>Magnoliopsida</taxon>
        <taxon>eudicotyledons</taxon>
        <taxon>Gunneridae</taxon>
        <taxon>Pentapetalae</taxon>
        <taxon>rosids</taxon>
        <taxon>fabids</taxon>
        <taxon>Fabales</taxon>
        <taxon>Fabaceae</taxon>
        <taxon>Papilionoideae</taxon>
        <taxon>50 kb inversion clade</taxon>
        <taxon>NPAAA clade</taxon>
        <taxon>Hologalegina</taxon>
        <taxon>IRL clade</taxon>
        <taxon>Trifolieae</taxon>
        <taxon>Medicago</taxon>
    </lineage>
</organism>
<dbReference type="HOGENOM" id="CLU_875428_0_0_1"/>
<dbReference type="Proteomes" id="UP000002051">
    <property type="component" value="Unassembled WGS sequence"/>
</dbReference>
<reference evidence="7" key="3">
    <citation type="submission" date="2015-06" db="UniProtKB">
        <authorList>
            <consortium name="EnsemblPlants"/>
        </authorList>
    </citation>
    <scope>IDENTIFICATION</scope>
    <source>
        <strain evidence="7">cv. Jemalong A17</strain>
    </source>
</reference>
<proteinExistence type="predicted"/>
<protein>
    <submittedName>
        <fullName evidence="6 7">Uncharacterized protein</fullName>
    </submittedName>
</protein>
<reference evidence="6 8" key="1">
    <citation type="journal article" date="2011" name="Nature">
        <title>The Medicago genome provides insight into the evolution of rhizobial symbioses.</title>
        <authorList>
            <person name="Young N.D."/>
            <person name="Debelle F."/>
            <person name="Oldroyd G.E."/>
            <person name="Geurts R."/>
            <person name="Cannon S.B."/>
            <person name="Udvardi M.K."/>
            <person name="Benedito V.A."/>
            <person name="Mayer K.F."/>
            <person name="Gouzy J."/>
            <person name="Schoof H."/>
            <person name="Van de Peer Y."/>
            <person name="Proost S."/>
            <person name="Cook D.R."/>
            <person name="Meyers B.C."/>
            <person name="Spannagl M."/>
            <person name="Cheung F."/>
            <person name="De Mita S."/>
            <person name="Krishnakumar V."/>
            <person name="Gundlach H."/>
            <person name="Zhou S."/>
            <person name="Mudge J."/>
            <person name="Bharti A.K."/>
            <person name="Murray J.D."/>
            <person name="Naoumkina M.A."/>
            <person name="Rosen B."/>
            <person name="Silverstein K.A."/>
            <person name="Tang H."/>
            <person name="Rombauts S."/>
            <person name="Zhao P.X."/>
            <person name="Zhou P."/>
            <person name="Barbe V."/>
            <person name="Bardou P."/>
            <person name="Bechner M."/>
            <person name="Bellec A."/>
            <person name="Berger A."/>
            <person name="Berges H."/>
            <person name="Bidwell S."/>
            <person name="Bisseling T."/>
            <person name="Choisne N."/>
            <person name="Couloux A."/>
            <person name="Denny R."/>
            <person name="Deshpande S."/>
            <person name="Dai X."/>
            <person name="Doyle J.J."/>
            <person name="Dudez A.M."/>
            <person name="Farmer A.D."/>
            <person name="Fouteau S."/>
            <person name="Franken C."/>
            <person name="Gibelin C."/>
            <person name="Gish J."/>
            <person name="Goldstein S."/>
            <person name="Gonzalez A.J."/>
            <person name="Green P.J."/>
            <person name="Hallab A."/>
            <person name="Hartog M."/>
            <person name="Hua A."/>
            <person name="Humphray S.J."/>
            <person name="Jeong D.H."/>
            <person name="Jing Y."/>
            <person name="Jocker A."/>
            <person name="Kenton S.M."/>
            <person name="Kim D.J."/>
            <person name="Klee K."/>
            <person name="Lai H."/>
            <person name="Lang C."/>
            <person name="Lin S."/>
            <person name="Macmil S.L."/>
            <person name="Magdelenat G."/>
            <person name="Matthews L."/>
            <person name="McCorrison J."/>
            <person name="Monaghan E.L."/>
            <person name="Mun J.H."/>
            <person name="Najar F.Z."/>
            <person name="Nicholson C."/>
            <person name="Noirot C."/>
            <person name="O'Bleness M."/>
            <person name="Paule C.R."/>
            <person name="Poulain J."/>
            <person name="Prion F."/>
            <person name="Qin B."/>
            <person name="Qu C."/>
            <person name="Retzel E.F."/>
            <person name="Riddle C."/>
            <person name="Sallet E."/>
            <person name="Samain S."/>
            <person name="Samson N."/>
            <person name="Sanders I."/>
            <person name="Saurat O."/>
            <person name="Scarpelli C."/>
            <person name="Schiex T."/>
            <person name="Segurens B."/>
            <person name="Severin A.J."/>
            <person name="Sherrier D.J."/>
            <person name="Shi R."/>
            <person name="Sims S."/>
            <person name="Singer S.R."/>
            <person name="Sinharoy S."/>
            <person name="Sterck L."/>
            <person name="Viollet A."/>
            <person name="Wang B.B."/>
            <person name="Wang K."/>
            <person name="Wang M."/>
            <person name="Wang X."/>
            <person name="Warfsmann J."/>
            <person name="Weissenbach J."/>
            <person name="White D.D."/>
            <person name="White J.D."/>
            <person name="Wiley G.B."/>
            <person name="Wincker P."/>
            <person name="Xing Y."/>
            <person name="Yang L."/>
            <person name="Yao Z."/>
            <person name="Ying F."/>
            <person name="Zhai J."/>
            <person name="Zhou L."/>
            <person name="Zuber A."/>
            <person name="Denarie J."/>
            <person name="Dixon R.A."/>
            <person name="May G.D."/>
            <person name="Schwartz D.C."/>
            <person name="Rogers J."/>
            <person name="Quetier F."/>
            <person name="Town C.D."/>
            <person name="Roe B.A."/>
        </authorList>
    </citation>
    <scope>NUCLEOTIDE SEQUENCE [LARGE SCALE GENOMIC DNA]</scope>
    <source>
        <strain evidence="6">A17</strain>
        <strain evidence="7 8">cv. Jemalong A17</strain>
    </source>
</reference>
<dbReference type="GO" id="GO:0005634">
    <property type="term" value="C:nucleus"/>
    <property type="evidence" value="ECO:0007669"/>
    <property type="project" value="UniProtKB-SubCell"/>
</dbReference>
<gene>
    <name evidence="6" type="ORF">MTR_0246s0040</name>
</gene>
<keyword evidence="3" id="KW-0238">DNA-binding</keyword>
<keyword evidence="5" id="KW-0539">Nucleus</keyword>
<keyword evidence="2" id="KW-0805">Transcription regulation</keyword>
<reference evidence="6 8" key="2">
    <citation type="journal article" date="2014" name="BMC Genomics">
        <title>An improved genome release (version Mt4.0) for the model legume Medicago truncatula.</title>
        <authorList>
            <person name="Tang H."/>
            <person name="Krishnakumar V."/>
            <person name="Bidwell S."/>
            <person name="Rosen B."/>
            <person name="Chan A."/>
            <person name="Zhou S."/>
            <person name="Gentzbittel L."/>
            <person name="Childs K.L."/>
            <person name="Yandell M."/>
            <person name="Gundlach H."/>
            <person name="Mayer K.F."/>
            <person name="Schwartz D.C."/>
            <person name="Town C.D."/>
        </authorList>
    </citation>
    <scope>GENOME REANNOTATION</scope>
    <source>
        <strain evidence="6">A17</strain>
        <strain evidence="7 8">cv. Jemalong A17</strain>
    </source>
</reference>
<evidence type="ECO:0000313" key="6">
    <source>
        <dbReference type="EMBL" id="KEH16286.1"/>
    </source>
</evidence>
<evidence type="ECO:0000313" key="8">
    <source>
        <dbReference type="Proteomes" id="UP000002051"/>
    </source>
</evidence>
<dbReference type="GO" id="GO:0003677">
    <property type="term" value="F:DNA binding"/>
    <property type="evidence" value="ECO:0007669"/>
    <property type="project" value="UniProtKB-KW"/>
</dbReference>
<dbReference type="InterPro" id="IPR015300">
    <property type="entry name" value="DNA-bd_pseudobarrel_sf"/>
</dbReference>
<evidence type="ECO:0000313" key="7">
    <source>
        <dbReference type="EnsemblPlants" id="KEH16286"/>
    </source>
</evidence>
<accession>A0A072TGF5</accession>
<dbReference type="AlphaFoldDB" id="A0A072TGF5"/>
<dbReference type="EMBL" id="KL402971">
    <property type="protein sequence ID" value="KEH16286.1"/>
    <property type="molecule type" value="Genomic_DNA"/>
</dbReference>
<dbReference type="ExpressionAtlas" id="A0A072TGF5">
    <property type="expression patterns" value="differential"/>
</dbReference>
<evidence type="ECO:0000256" key="5">
    <source>
        <dbReference type="ARBA" id="ARBA00023242"/>
    </source>
</evidence>
<dbReference type="Gene3D" id="2.40.330.10">
    <property type="entry name" value="DNA-binding pseudobarrel domain"/>
    <property type="match status" value="2"/>
</dbReference>
<name>A0A072TGF5_MEDTR</name>
<evidence type="ECO:0000256" key="3">
    <source>
        <dbReference type="ARBA" id="ARBA00023125"/>
    </source>
</evidence>
<evidence type="ECO:0000256" key="1">
    <source>
        <dbReference type="ARBA" id="ARBA00004123"/>
    </source>
</evidence>
<keyword evidence="8" id="KW-1185">Reference proteome</keyword>
<dbReference type="PaxDb" id="3880-AES90809"/>
<evidence type="ECO:0000256" key="2">
    <source>
        <dbReference type="ARBA" id="ARBA00023015"/>
    </source>
</evidence>
<keyword evidence="4" id="KW-0804">Transcription</keyword>
<sequence>MDAERRVMVTVGARFINGAFFCLGSFRIQVPPPSFCFNGAPNEIFFGDWCSAVYTMRDPSTHHSTCCLHPSTYRFRLNLFQRKAKLPACFSREYGMEVAPLVMLRDPSRNEFEVMIEKKNGKVYFTDGWATMKDFYIITACSWMTVIYANRNLFLFRGVTRKEREFLYPRFSPPKRFLLKHMSPSSKFYHTIQKQLTASDVDSGNLSVLSAEATELPIVDYLRYSWKCNMKFSNGKDLPYIIYGQWKQICKARKFTKGSMVKFGVTDANNRIIFILPPLMLVLRSRIPLISISGRISGYGLSPNLESCSYISFCSMLS</sequence>
<dbReference type="SUPFAM" id="SSF101936">
    <property type="entry name" value="DNA-binding pseudobarrel domain"/>
    <property type="match status" value="2"/>
</dbReference>
<dbReference type="EnsemblPlants" id="KEH16286">
    <property type="protein sequence ID" value="KEH16286"/>
    <property type="gene ID" value="MTR_0246s0040"/>
</dbReference>
<comment type="subcellular location">
    <subcellularLocation>
        <location evidence="1">Nucleus</location>
    </subcellularLocation>
</comment>